<feature type="compositionally biased region" description="Basic and acidic residues" evidence="1">
    <location>
        <begin position="386"/>
        <end position="398"/>
    </location>
</feature>
<evidence type="ECO:0000313" key="4">
    <source>
        <dbReference type="EMBL" id="CAE8629241.1"/>
    </source>
</evidence>
<keyword evidence="2" id="KW-0472">Membrane</keyword>
<keyword evidence="2" id="KW-1133">Transmembrane helix</keyword>
<keyword evidence="2" id="KW-0812">Transmembrane</keyword>
<feature type="compositionally biased region" description="Acidic residues" evidence="1">
    <location>
        <begin position="376"/>
        <end position="385"/>
    </location>
</feature>
<dbReference type="EMBL" id="CAJNNV010029618">
    <property type="protein sequence ID" value="CAE8629241.1"/>
    <property type="molecule type" value="Genomic_DNA"/>
</dbReference>
<dbReference type="AlphaFoldDB" id="A0A813GVL8"/>
<accession>A0A813GVL8</accession>
<dbReference type="OrthoDB" id="431498at2759"/>
<keyword evidence="3" id="KW-0732">Signal</keyword>
<feature type="signal peptide" evidence="3">
    <location>
        <begin position="1"/>
        <end position="15"/>
    </location>
</feature>
<evidence type="ECO:0000256" key="2">
    <source>
        <dbReference type="SAM" id="Phobius"/>
    </source>
</evidence>
<feature type="region of interest" description="Disordered" evidence="1">
    <location>
        <begin position="416"/>
        <end position="439"/>
    </location>
</feature>
<feature type="chain" id="PRO_5032956417" description="Mannosyltransferase" evidence="3">
    <location>
        <begin position="16"/>
        <end position="439"/>
    </location>
</feature>
<evidence type="ECO:0008006" key="6">
    <source>
        <dbReference type="Google" id="ProtNLM"/>
    </source>
</evidence>
<sequence>MWALIFLWLTAGVWVGVTVHDLALISNNRKDFILDVTGVNRYCPLIPKVWSTLAGYRMISGLVASPKLSARLLGLVLAIPLAPVLIAWNFVALMFVMCPLILLVFMRHPIRMSRAWVFIASIVCFFYGLALTLQGLAYVCSQDLRPRYALTWQPEQLGNSTAGPSSVCTCGCDYDISFSVCMNLTVIGAMTTLKSCFLALRCLKGLRRSQWASLLTVEFPVPLTAYSVDWRRPDGKPIQFRTEEMPVQGEVAFDPFALMDEQPESAFTTVTLLPEPVHNFKDGVLVKPLRKLEAASIPMPEIYQLDSIKVTRAEYIGCCGFAWPTGGTHCVYDDEFLEALEANGPEIVPEMLTRSKSGISASLHTPLGATKLGNFADDESPSENEEIPRFGDPRDHSRSPGLDLADVSLGVKYNNVIQDSPEKGKPSIRSSLPKGSMAL</sequence>
<evidence type="ECO:0000256" key="3">
    <source>
        <dbReference type="SAM" id="SignalP"/>
    </source>
</evidence>
<feature type="region of interest" description="Disordered" evidence="1">
    <location>
        <begin position="370"/>
        <end position="403"/>
    </location>
</feature>
<evidence type="ECO:0000313" key="5">
    <source>
        <dbReference type="Proteomes" id="UP000654075"/>
    </source>
</evidence>
<feature type="transmembrane region" description="Helical" evidence="2">
    <location>
        <begin position="117"/>
        <end position="139"/>
    </location>
</feature>
<keyword evidence="5" id="KW-1185">Reference proteome</keyword>
<gene>
    <name evidence="4" type="ORF">PGLA1383_LOCUS45775</name>
</gene>
<protein>
    <recommendedName>
        <fullName evidence="6">Mannosyltransferase</fullName>
    </recommendedName>
</protein>
<proteinExistence type="predicted"/>
<reference evidence="4" key="1">
    <citation type="submission" date="2021-02" db="EMBL/GenBank/DDBJ databases">
        <authorList>
            <person name="Dougan E. K."/>
            <person name="Rhodes N."/>
            <person name="Thang M."/>
            <person name="Chan C."/>
        </authorList>
    </citation>
    <scope>NUCLEOTIDE SEQUENCE</scope>
</reference>
<name>A0A813GVL8_POLGL</name>
<comment type="caution">
    <text evidence="4">The sequence shown here is derived from an EMBL/GenBank/DDBJ whole genome shotgun (WGS) entry which is preliminary data.</text>
</comment>
<dbReference type="Proteomes" id="UP000654075">
    <property type="component" value="Unassembled WGS sequence"/>
</dbReference>
<organism evidence="4 5">
    <name type="scientific">Polarella glacialis</name>
    <name type="common">Dinoflagellate</name>
    <dbReference type="NCBI Taxonomy" id="89957"/>
    <lineage>
        <taxon>Eukaryota</taxon>
        <taxon>Sar</taxon>
        <taxon>Alveolata</taxon>
        <taxon>Dinophyceae</taxon>
        <taxon>Suessiales</taxon>
        <taxon>Suessiaceae</taxon>
        <taxon>Polarella</taxon>
    </lineage>
</organism>
<evidence type="ECO:0000256" key="1">
    <source>
        <dbReference type="SAM" id="MobiDB-lite"/>
    </source>
</evidence>
<feature type="transmembrane region" description="Helical" evidence="2">
    <location>
        <begin position="72"/>
        <end position="105"/>
    </location>
</feature>